<evidence type="ECO:0000313" key="3">
    <source>
        <dbReference type="Proteomes" id="UP000747074"/>
    </source>
</evidence>
<dbReference type="NCBIfam" id="TIGR01764">
    <property type="entry name" value="excise"/>
    <property type="match status" value="1"/>
</dbReference>
<name>A0A921I4Z0_9BACE</name>
<dbReference type="Pfam" id="PF12728">
    <property type="entry name" value="HTH_17"/>
    <property type="match status" value="1"/>
</dbReference>
<organism evidence="2 3">
    <name type="scientific">Bacteroides xylanisolvens</name>
    <dbReference type="NCBI Taxonomy" id="371601"/>
    <lineage>
        <taxon>Bacteria</taxon>
        <taxon>Pseudomonadati</taxon>
        <taxon>Bacteroidota</taxon>
        <taxon>Bacteroidia</taxon>
        <taxon>Bacteroidales</taxon>
        <taxon>Bacteroidaceae</taxon>
        <taxon>Bacteroides</taxon>
    </lineage>
</organism>
<dbReference type="Gene3D" id="3.90.105.50">
    <property type="match status" value="1"/>
</dbReference>
<dbReference type="EMBL" id="DYVL01000068">
    <property type="protein sequence ID" value="HJG11297.1"/>
    <property type="molecule type" value="Genomic_DNA"/>
</dbReference>
<accession>A0A921I4Z0</accession>
<dbReference type="GO" id="GO:0003677">
    <property type="term" value="F:DNA binding"/>
    <property type="evidence" value="ECO:0007669"/>
    <property type="project" value="InterPro"/>
</dbReference>
<dbReference type="InterPro" id="IPR038148">
    <property type="entry name" value="Tn1545/Tn916_Xis"/>
</dbReference>
<evidence type="ECO:0000259" key="1">
    <source>
        <dbReference type="Pfam" id="PF12728"/>
    </source>
</evidence>
<reference evidence="2" key="2">
    <citation type="submission" date="2021-09" db="EMBL/GenBank/DDBJ databases">
        <authorList>
            <person name="Gilroy R."/>
        </authorList>
    </citation>
    <scope>NUCLEOTIDE SEQUENCE</scope>
    <source>
        <strain evidence="2">CHK154-13316</strain>
    </source>
</reference>
<comment type="caution">
    <text evidence="2">The sequence shown here is derived from an EMBL/GenBank/DDBJ whole genome shotgun (WGS) entry which is preliminary data.</text>
</comment>
<dbReference type="AlphaFoldDB" id="A0A921I4Z0"/>
<proteinExistence type="predicted"/>
<dbReference type="InterPro" id="IPR041657">
    <property type="entry name" value="HTH_17"/>
</dbReference>
<gene>
    <name evidence="2" type="ORF">K8V07_05145</name>
</gene>
<dbReference type="InterPro" id="IPR010093">
    <property type="entry name" value="SinI_DNA-bd"/>
</dbReference>
<reference evidence="2" key="1">
    <citation type="journal article" date="2021" name="PeerJ">
        <title>Extensive microbial diversity within the chicken gut microbiome revealed by metagenomics and culture.</title>
        <authorList>
            <person name="Gilroy R."/>
            <person name="Ravi A."/>
            <person name="Getino M."/>
            <person name="Pursley I."/>
            <person name="Horton D.L."/>
            <person name="Alikhan N.F."/>
            <person name="Baker D."/>
            <person name="Gharbi K."/>
            <person name="Hall N."/>
            <person name="Watson M."/>
            <person name="Adriaenssens E.M."/>
            <person name="Foster-Nyarko E."/>
            <person name="Jarju S."/>
            <person name="Secka A."/>
            <person name="Antonio M."/>
            <person name="Oren A."/>
            <person name="Chaudhuri R.R."/>
            <person name="La Ragione R."/>
            <person name="Hildebrand F."/>
            <person name="Pallen M.J."/>
        </authorList>
    </citation>
    <scope>NUCLEOTIDE SEQUENCE</scope>
    <source>
        <strain evidence="2">CHK154-13316</strain>
    </source>
</reference>
<evidence type="ECO:0000313" key="2">
    <source>
        <dbReference type="EMBL" id="HJG11297.1"/>
    </source>
</evidence>
<protein>
    <submittedName>
        <fullName evidence="2">DUF6462 family protein</fullName>
    </submittedName>
</protein>
<feature type="domain" description="Helix-turn-helix" evidence="1">
    <location>
        <begin position="41"/>
        <end position="91"/>
    </location>
</feature>
<sequence length="94" mass="11094">MSILKNLMNSNDDERLIIEIKAYQKKIIGNKEEEPVWEKKWLTIEEAAAYSGIGRTKLRELSNKAGCPFAIWMGNKIHIVRERLDKYIEKQFRI</sequence>
<dbReference type="Proteomes" id="UP000747074">
    <property type="component" value="Unassembled WGS sequence"/>
</dbReference>